<evidence type="ECO:0000256" key="1">
    <source>
        <dbReference type="SAM" id="MobiDB-lite"/>
    </source>
</evidence>
<name>A0A0B7AZZ7_9EUPU</name>
<evidence type="ECO:0000313" key="3">
    <source>
        <dbReference type="EMBL" id="CEK86348.1"/>
    </source>
</evidence>
<dbReference type="GO" id="GO:0060090">
    <property type="term" value="F:molecular adaptor activity"/>
    <property type="evidence" value="ECO:0007669"/>
    <property type="project" value="TreeGrafter"/>
</dbReference>
<protein>
    <recommendedName>
        <fullName evidence="2">Axin beta-catenin binding domain-containing protein</fullName>
    </recommendedName>
</protein>
<reference evidence="3" key="1">
    <citation type="submission" date="2014-12" db="EMBL/GenBank/DDBJ databases">
        <title>Insight into the proteome of Arion vulgaris.</title>
        <authorList>
            <person name="Aradska J."/>
            <person name="Bulat T."/>
            <person name="Smidak R."/>
            <person name="Sarate P."/>
            <person name="Gangsoo J."/>
            <person name="Sialana F."/>
            <person name="Bilban M."/>
            <person name="Lubec G."/>
        </authorList>
    </citation>
    <scope>NUCLEOTIDE SEQUENCE</scope>
    <source>
        <tissue evidence="3">Skin</tissue>
    </source>
</reference>
<sequence>PKSSPSSGSNSARPVSQSGLLPVVLEDKELENADLHFSIPLPPITKVSSTVRRSETLVSTRHTETLTGSTLYSARRPYYPSHITYAPVSAQDSELQSLSSDALTDDTLSVTDSNVDGYSHRLITKKHHRKAVWKTLASHNREVRTGLHTQIIPRTERAPKDRNLAEVDPKQFAGILIDKLGRLVEQIENTAKVEEKLLSITTNEVEKPESDDRLLTTLVKANTSATFIPLPSAIEEETAESILDQHCSRIWESSSHHTPSYSPPHRSPNRHKDTRKKGIAHPPTVSASGAHISRSCHKKREFVSYGVDDSNMMVCGTETHRHIHHHHHHHHPSRDSSFKKTHSELETQTCNLSPWRTENTQNLSSDFPNGDYASRGRTSTTCKSGNNVLRKTSEVSSNIDSGISGVDSVKVPVNWSHPTRS</sequence>
<dbReference type="PANTHER" id="PTHR46102:SF2">
    <property type="entry name" value="AXIN"/>
    <property type="match status" value="1"/>
</dbReference>
<feature type="compositionally biased region" description="Basic residues" evidence="1">
    <location>
        <begin position="267"/>
        <end position="279"/>
    </location>
</feature>
<dbReference type="GO" id="GO:0030877">
    <property type="term" value="C:beta-catenin destruction complex"/>
    <property type="evidence" value="ECO:0007669"/>
    <property type="project" value="TreeGrafter"/>
</dbReference>
<dbReference type="EMBL" id="HACG01039483">
    <property type="protein sequence ID" value="CEK86348.1"/>
    <property type="molecule type" value="Transcribed_RNA"/>
</dbReference>
<dbReference type="InterPro" id="IPR043581">
    <property type="entry name" value="Axin-like"/>
</dbReference>
<organism evidence="3">
    <name type="scientific">Arion vulgaris</name>
    <dbReference type="NCBI Taxonomy" id="1028688"/>
    <lineage>
        <taxon>Eukaryota</taxon>
        <taxon>Metazoa</taxon>
        <taxon>Spiralia</taxon>
        <taxon>Lophotrochozoa</taxon>
        <taxon>Mollusca</taxon>
        <taxon>Gastropoda</taxon>
        <taxon>Heterobranchia</taxon>
        <taxon>Euthyneura</taxon>
        <taxon>Panpulmonata</taxon>
        <taxon>Eupulmonata</taxon>
        <taxon>Stylommatophora</taxon>
        <taxon>Helicina</taxon>
        <taxon>Arionoidea</taxon>
        <taxon>Arionidae</taxon>
        <taxon>Arion</taxon>
    </lineage>
</organism>
<gene>
    <name evidence="3" type="primary">ORF153245</name>
</gene>
<dbReference type="Pfam" id="PF08833">
    <property type="entry name" value="Axin_b-cat_bind"/>
    <property type="match status" value="1"/>
</dbReference>
<feature type="compositionally biased region" description="Basic and acidic residues" evidence="1">
    <location>
        <begin position="333"/>
        <end position="345"/>
    </location>
</feature>
<dbReference type="GO" id="GO:0090090">
    <property type="term" value="P:negative regulation of canonical Wnt signaling pathway"/>
    <property type="evidence" value="ECO:0007669"/>
    <property type="project" value="InterPro"/>
</dbReference>
<dbReference type="GO" id="GO:0032436">
    <property type="term" value="P:positive regulation of proteasomal ubiquitin-dependent protein catabolic process"/>
    <property type="evidence" value="ECO:0007669"/>
    <property type="project" value="TreeGrafter"/>
</dbReference>
<dbReference type="GO" id="GO:0005634">
    <property type="term" value="C:nucleus"/>
    <property type="evidence" value="ECO:0007669"/>
    <property type="project" value="TreeGrafter"/>
</dbReference>
<dbReference type="PANTHER" id="PTHR46102">
    <property type="entry name" value="AXIN"/>
    <property type="match status" value="1"/>
</dbReference>
<feature type="compositionally biased region" description="Basic residues" evidence="1">
    <location>
        <begin position="323"/>
        <end position="332"/>
    </location>
</feature>
<feature type="region of interest" description="Disordered" evidence="1">
    <location>
        <begin position="253"/>
        <end position="293"/>
    </location>
</feature>
<dbReference type="GO" id="GO:0008013">
    <property type="term" value="F:beta-catenin binding"/>
    <property type="evidence" value="ECO:0007669"/>
    <property type="project" value="TreeGrafter"/>
</dbReference>
<dbReference type="GO" id="GO:0019901">
    <property type="term" value="F:protein kinase binding"/>
    <property type="evidence" value="ECO:0007669"/>
    <property type="project" value="TreeGrafter"/>
</dbReference>
<dbReference type="GO" id="GO:0048468">
    <property type="term" value="P:cell development"/>
    <property type="evidence" value="ECO:0007669"/>
    <property type="project" value="TreeGrafter"/>
</dbReference>
<feature type="region of interest" description="Disordered" evidence="1">
    <location>
        <begin position="323"/>
        <end position="385"/>
    </location>
</feature>
<accession>A0A0B7AZZ7</accession>
<dbReference type="InterPro" id="IPR014936">
    <property type="entry name" value="Axin_b-cat-bd"/>
</dbReference>
<dbReference type="GO" id="GO:0031625">
    <property type="term" value="F:ubiquitin protein ligase binding"/>
    <property type="evidence" value="ECO:0007669"/>
    <property type="project" value="TreeGrafter"/>
</dbReference>
<feature type="non-terminal residue" evidence="3">
    <location>
        <position position="1"/>
    </location>
</feature>
<feature type="compositionally biased region" description="Polar residues" evidence="1">
    <location>
        <begin position="346"/>
        <end position="367"/>
    </location>
</feature>
<dbReference type="AlphaFoldDB" id="A0A0B7AZZ7"/>
<evidence type="ECO:0000259" key="2">
    <source>
        <dbReference type="Pfam" id="PF08833"/>
    </source>
</evidence>
<feature type="domain" description="Axin beta-catenin binding" evidence="2">
    <location>
        <begin position="237"/>
        <end position="270"/>
    </location>
</feature>
<proteinExistence type="predicted"/>
<dbReference type="GO" id="GO:0005886">
    <property type="term" value="C:plasma membrane"/>
    <property type="evidence" value="ECO:0007669"/>
    <property type="project" value="TreeGrafter"/>
</dbReference>
<feature type="compositionally biased region" description="Polar residues" evidence="1">
    <location>
        <begin position="376"/>
        <end position="385"/>
    </location>
</feature>